<proteinExistence type="predicted"/>
<gene>
    <name evidence="1" type="ORF">GCM10007391_04110</name>
</gene>
<name>A0A918JDE9_9ALTE</name>
<sequence>MTSEATLLVGRVLQIRDKLMAKRHCIPSSLLSEWNALTAKTACFDAGSLFDHAAKGSASNKPTTFSGTVGELQSMVSQLDNLNTQVQQSQARH</sequence>
<reference evidence="1" key="2">
    <citation type="submission" date="2020-09" db="EMBL/GenBank/DDBJ databases">
        <authorList>
            <person name="Sun Q."/>
            <person name="Kim S."/>
        </authorList>
    </citation>
    <scope>NUCLEOTIDE SEQUENCE</scope>
    <source>
        <strain evidence="1">KCTC 22164</strain>
    </source>
</reference>
<reference evidence="1" key="1">
    <citation type="journal article" date="2014" name="Int. J. Syst. Evol. Microbiol.">
        <title>Complete genome sequence of Corynebacterium casei LMG S-19264T (=DSM 44701T), isolated from a smear-ripened cheese.</title>
        <authorList>
            <consortium name="US DOE Joint Genome Institute (JGI-PGF)"/>
            <person name="Walter F."/>
            <person name="Albersmeier A."/>
            <person name="Kalinowski J."/>
            <person name="Ruckert C."/>
        </authorList>
    </citation>
    <scope>NUCLEOTIDE SEQUENCE</scope>
    <source>
        <strain evidence="1">KCTC 22164</strain>
    </source>
</reference>
<dbReference type="EMBL" id="BMXP01000001">
    <property type="protein sequence ID" value="GGW75094.1"/>
    <property type="molecule type" value="Genomic_DNA"/>
</dbReference>
<protein>
    <submittedName>
        <fullName evidence="1">Uncharacterized protein</fullName>
    </submittedName>
</protein>
<dbReference type="Proteomes" id="UP000631300">
    <property type="component" value="Unassembled WGS sequence"/>
</dbReference>
<dbReference type="AlphaFoldDB" id="A0A918JDE9"/>
<keyword evidence="2" id="KW-1185">Reference proteome</keyword>
<evidence type="ECO:0000313" key="1">
    <source>
        <dbReference type="EMBL" id="GGW75094.1"/>
    </source>
</evidence>
<evidence type="ECO:0000313" key="2">
    <source>
        <dbReference type="Proteomes" id="UP000631300"/>
    </source>
</evidence>
<organism evidence="1 2">
    <name type="scientific">Alteromonas halophila</name>
    <dbReference type="NCBI Taxonomy" id="516698"/>
    <lineage>
        <taxon>Bacteria</taxon>
        <taxon>Pseudomonadati</taxon>
        <taxon>Pseudomonadota</taxon>
        <taxon>Gammaproteobacteria</taxon>
        <taxon>Alteromonadales</taxon>
        <taxon>Alteromonadaceae</taxon>
        <taxon>Alteromonas/Salinimonas group</taxon>
        <taxon>Alteromonas</taxon>
    </lineage>
</organism>
<comment type="caution">
    <text evidence="1">The sequence shown here is derived from an EMBL/GenBank/DDBJ whole genome shotgun (WGS) entry which is preliminary data.</text>
</comment>
<dbReference type="RefSeq" id="WP_189403420.1">
    <property type="nucleotide sequence ID" value="NZ_BMXP01000001.1"/>
</dbReference>
<accession>A0A918JDE9</accession>